<dbReference type="PANTHER" id="PTHR30408:SF12">
    <property type="entry name" value="TYPE I RESTRICTION ENZYME MJAVIII SPECIFICITY SUBUNIT"/>
    <property type="match status" value="1"/>
</dbReference>
<name>A0A239MJQ3_9ACTN</name>
<keyword evidence="4" id="KW-1185">Reference proteome</keyword>
<dbReference type="CDD" id="cd17266">
    <property type="entry name" value="RMtype1_S_Sau1132ORF3780P-TRD2-CR2_like"/>
    <property type="match status" value="1"/>
</dbReference>
<gene>
    <name evidence="3" type="ORF">SAMN05443665_102955</name>
</gene>
<dbReference type="GO" id="GO:0009307">
    <property type="term" value="P:DNA restriction-modification system"/>
    <property type="evidence" value="ECO:0007669"/>
    <property type="project" value="UniProtKB-KW"/>
</dbReference>
<dbReference type="EMBL" id="FZOR01000029">
    <property type="protein sequence ID" value="SNT43227.1"/>
    <property type="molecule type" value="Genomic_DNA"/>
</dbReference>
<evidence type="ECO:0000313" key="4">
    <source>
        <dbReference type="Proteomes" id="UP000198318"/>
    </source>
</evidence>
<evidence type="ECO:0000256" key="2">
    <source>
        <dbReference type="ARBA" id="ARBA00023125"/>
    </source>
</evidence>
<keyword evidence="2" id="KW-0238">DNA-binding</keyword>
<protein>
    <submittedName>
        <fullName evidence="3">Type I restriction enzyme, S subunit</fullName>
    </submittedName>
</protein>
<dbReference type="InterPro" id="IPR044946">
    <property type="entry name" value="Restrct_endonuc_typeI_TRD_sf"/>
</dbReference>
<dbReference type="AlphaFoldDB" id="A0A239MJQ3"/>
<dbReference type="SUPFAM" id="SSF116734">
    <property type="entry name" value="DNA methylase specificity domain"/>
    <property type="match status" value="2"/>
</dbReference>
<proteinExistence type="predicted"/>
<dbReference type="Gene3D" id="3.90.220.20">
    <property type="entry name" value="DNA methylase specificity domains"/>
    <property type="match status" value="2"/>
</dbReference>
<accession>A0A239MJQ3</accession>
<dbReference type="OrthoDB" id="3197085at2"/>
<dbReference type="GO" id="GO:0003677">
    <property type="term" value="F:DNA binding"/>
    <property type="evidence" value="ECO:0007669"/>
    <property type="project" value="UniProtKB-KW"/>
</dbReference>
<dbReference type="Proteomes" id="UP000198318">
    <property type="component" value="Unassembled WGS sequence"/>
</dbReference>
<evidence type="ECO:0000256" key="1">
    <source>
        <dbReference type="ARBA" id="ARBA00022747"/>
    </source>
</evidence>
<organism evidence="3 4">
    <name type="scientific">Actinomadura meyerae</name>
    <dbReference type="NCBI Taxonomy" id="240840"/>
    <lineage>
        <taxon>Bacteria</taxon>
        <taxon>Bacillati</taxon>
        <taxon>Actinomycetota</taxon>
        <taxon>Actinomycetes</taxon>
        <taxon>Streptosporangiales</taxon>
        <taxon>Thermomonosporaceae</taxon>
        <taxon>Actinomadura</taxon>
    </lineage>
</organism>
<evidence type="ECO:0000313" key="3">
    <source>
        <dbReference type="EMBL" id="SNT43227.1"/>
    </source>
</evidence>
<reference evidence="3 4" key="1">
    <citation type="submission" date="2017-06" db="EMBL/GenBank/DDBJ databases">
        <authorList>
            <person name="Kim H.J."/>
            <person name="Triplett B.A."/>
        </authorList>
    </citation>
    <scope>NUCLEOTIDE SEQUENCE [LARGE SCALE GENOMIC DNA]</scope>
    <source>
        <strain evidence="3 4">DSM 44715</strain>
    </source>
</reference>
<dbReference type="PANTHER" id="PTHR30408">
    <property type="entry name" value="TYPE-1 RESTRICTION ENZYME ECOKI SPECIFICITY PROTEIN"/>
    <property type="match status" value="1"/>
</dbReference>
<dbReference type="InterPro" id="IPR052021">
    <property type="entry name" value="Type-I_RS_S_subunit"/>
</dbReference>
<sequence length="358" mass="38221">MADVAPGEITCGEITCGEVALGEIVTFTNGRSRPPEGSAYRTYGANGVIGTSGESNAAPHTTVVGRVGSYCGAVHYSPEPCWVTDNAIIAAPKDGVNPRYVYYLLKRLGLNRYRIGSGQPLLTHGILRRLTTGRLTRERQDAAASVLGALDDKIAVNERIAACADELVRARYAACRAGGSVRIGDLGDLVRVNVPPARIGGAENYIALEHMPKRRMWLSAWSDASGVTSTKLRFASGDILFGKLRPYFHKAGLAFVDGVASTDILVVRPKEPGHRGWLLAALASDEVVAHASAVGDGTRMPRARWADIAAFEIPWPGDARAREFQEFVAPLAARVRAAAAESTALAALRDALLPRLIP</sequence>
<keyword evidence="1" id="KW-0680">Restriction system</keyword>
<dbReference type="RefSeq" id="WP_143228124.1">
    <property type="nucleotide sequence ID" value="NZ_FZOR01000029.1"/>
</dbReference>